<dbReference type="InterPro" id="IPR009056">
    <property type="entry name" value="Cyt_c-like_dom"/>
</dbReference>
<dbReference type="Pfam" id="PF13442">
    <property type="entry name" value="Cytochrome_CBB3"/>
    <property type="match status" value="1"/>
</dbReference>
<gene>
    <name evidence="7" type="ORF">VA613_00795</name>
</gene>
<dbReference type="PIRSF" id="PIRSF000005">
    <property type="entry name" value="Cytochrome_c4"/>
    <property type="match status" value="1"/>
</dbReference>
<dbReference type="EMBL" id="CP141769">
    <property type="protein sequence ID" value="WRS39436.1"/>
    <property type="molecule type" value="Genomic_DNA"/>
</dbReference>
<evidence type="ECO:0000256" key="2">
    <source>
        <dbReference type="ARBA" id="ARBA00022723"/>
    </source>
</evidence>
<evidence type="ECO:0000313" key="8">
    <source>
        <dbReference type="Proteomes" id="UP001334732"/>
    </source>
</evidence>
<dbReference type="PANTHER" id="PTHR33751">
    <property type="entry name" value="CBB3-TYPE CYTOCHROME C OXIDASE SUBUNIT FIXP"/>
    <property type="match status" value="1"/>
</dbReference>
<keyword evidence="8" id="KW-1185">Reference proteome</keyword>
<evidence type="ECO:0000256" key="5">
    <source>
        <dbReference type="SAM" id="SignalP"/>
    </source>
</evidence>
<dbReference type="Gene3D" id="1.10.760.10">
    <property type="entry name" value="Cytochrome c-like domain"/>
    <property type="match status" value="2"/>
</dbReference>
<dbReference type="Proteomes" id="UP001334732">
    <property type="component" value="Chromosome"/>
</dbReference>
<evidence type="ECO:0000259" key="6">
    <source>
        <dbReference type="PROSITE" id="PS51007"/>
    </source>
</evidence>
<reference evidence="7 8" key="1">
    <citation type="submission" date="2023-12" db="EMBL/GenBank/DDBJ databases">
        <title>Thiobacillus sedimentum sp. nov., a chemolithoautotrophic sulfur-oxidizing bacterium isolated from freshwater sediment.</title>
        <authorList>
            <person name="Luo J."/>
            <person name="Dai C."/>
        </authorList>
    </citation>
    <scope>NUCLEOTIDE SEQUENCE [LARGE SCALE GENOMIC DNA]</scope>
    <source>
        <strain evidence="7 8">SCUT-2</strain>
    </source>
</reference>
<accession>A0ABZ1CJ58</accession>
<evidence type="ECO:0000256" key="1">
    <source>
        <dbReference type="ARBA" id="ARBA00022617"/>
    </source>
</evidence>
<evidence type="ECO:0000313" key="7">
    <source>
        <dbReference type="EMBL" id="WRS39436.1"/>
    </source>
</evidence>
<keyword evidence="3 4" id="KW-0408">Iron</keyword>
<name>A0ABZ1CJ58_9PROT</name>
<dbReference type="InterPro" id="IPR050597">
    <property type="entry name" value="Cytochrome_c_Oxidase_Subunit"/>
</dbReference>
<dbReference type="PROSITE" id="PS51007">
    <property type="entry name" value="CYTC"/>
    <property type="match status" value="2"/>
</dbReference>
<evidence type="ECO:0000256" key="3">
    <source>
        <dbReference type="ARBA" id="ARBA00023004"/>
    </source>
</evidence>
<dbReference type="RefSeq" id="WP_324779967.1">
    <property type="nucleotide sequence ID" value="NZ_CP141769.1"/>
</dbReference>
<feature type="chain" id="PRO_5046174027" evidence="5">
    <location>
        <begin position="23"/>
        <end position="213"/>
    </location>
</feature>
<sequence length="213" mass="21881">MHSLSKLGLAGTLAWTASAVLAAPPAIVTQGKGAAIACAICHGEEGGGNAQAGYPALARLPAAYIAKQLADFKAGTRRNAVMSPIAAALQAEDVDAAARYFADLPRPKPAAVAADAALVARGKDLANSGDWGRQIPPCFKCHATDGTGVPPHFPPIAGQNAPYTEAQLKAWQAGTRANDPQKLMRTVARHLTADDVRAVAAYLATLGPQEGTK</sequence>
<dbReference type="Pfam" id="PF00034">
    <property type="entry name" value="Cytochrom_C"/>
    <property type="match status" value="1"/>
</dbReference>
<feature type="signal peptide" evidence="5">
    <location>
        <begin position="1"/>
        <end position="22"/>
    </location>
</feature>
<dbReference type="SUPFAM" id="SSF46626">
    <property type="entry name" value="Cytochrome c"/>
    <property type="match status" value="2"/>
</dbReference>
<dbReference type="InterPro" id="IPR024167">
    <property type="entry name" value="Cytochrome_c4-like"/>
</dbReference>
<keyword evidence="2 4" id="KW-0479">Metal-binding</keyword>
<evidence type="ECO:0000256" key="4">
    <source>
        <dbReference type="PROSITE-ProRule" id="PRU00433"/>
    </source>
</evidence>
<keyword evidence="5" id="KW-0732">Signal</keyword>
<feature type="domain" description="Cytochrome c" evidence="6">
    <location>
        <begin position="26"/>
        <end position="105"/>
    </location>
</feature>
<organism evidence="7 8">
    <name type="scientific">Thiobacillus sedimenti</name>
    <dbReference type="NCBI Taxonomy" id="3110231"/>
    <lineage>
        <taxon>Bacteria</taxon>
        <taxon>Pseudomonadati</taxon>
        <taxon>Pseudomonadota</taxon>
        <taxon>Betaproteobacteria</taxon>
        <taxon>Nitrosomonadales</taxon>
        <taxon>Thiobacillaceae</taxon>
        <taxon>Thiobacillus</taxon>
    </lineage>
</organism>
<proteinExistence type="predicted"/>
<dbReference type="InterPro" id="IPR036909">
    <property type="entry name" value="Cyt_c-like_dom_sf"/>
</dbReference>
<feature type="domain" description="Cytochrome c" evidence="6">
    <location>
        <begin position="117"/>
        <end position="207"/>
    </location>
</feature>
<protein>
    <submittedName>
        <fullName evidence="7">C-type cytochrome</fullName>
    </submittedName>
</protein>
<keyword evidence="1 4" id="KW-0349">Heme</keyword>
<dbReference type="PANTHER" id="PTHR33751:SF11">
    <property type="entry name" value="BLL4483 PROTEIN"/>
    <property type="match status" value="1"/>
</dbReference>